<keyword evidence="2 3" id="KW-0694">RNA-binding</keyword>
<evidence type="ECO:0000256" key="2">
    <source>
        <dbReference type="ARBA" id="ARBA00022884"/>
    </source>
</evidence>
<organism evidence="7 8">
    <name type="scientific">Austrofundulus limnaeus</name>
    <name type="common">Annual killifish</name>
    <dbReference type="NCBI Taxonomy" id="52670"/>
    <lineage>
        <taxon>Eukaryota</taxon>
        <taxon>Metazoa</taxon>
        <taxon>Chordata</taxon>
        <taxon>Craniata</taxon>
        <taxon>Vertebrata</taxon>
        <taxon>Euteleostomi</taxon>
        <taxon>Actinopterygii</taxon>
        <taxon>Neopterygii</taxon>
        <taxon>Teleostei</taxon>
        <taxon>Neoteleostei</taxon>
        <taxon>Acanthomorphata</taxon>
        <taxon>Ovalentaria</taxon>
        <taxon>Atherinomorphae</taxon>
        <taxon>Cyprinodontiformes</taxon>
        <taxon>Rivulidae</taxon>
        <taxon>Austrofundulus</taxon>
    </lineage>
</organism>
<dbReference type="RefSeq" id="XP_013887087.1">
    <property type="nucleotide sequence ID" value="XM_014031633.1"/>
</dbReference>
<proteinExistence type="predicted"/>
<feature type="compositionally biased region" description="Basic and acidic residues" evidence="4">
    <location>
        <begin position="104"/>
        <end position="124"/>
    </location>
</feature>
<dbReference type="InParanoid" id="A0A2I4D4A7"/>
<feature type="domain" description="RRM" evidence="6">
    <location>
        <begin position="151"/>
        <end position="226"/>
    </location>
</feature>
<evidence type="ECO:0000313" key="8">
    <source>
        <dbReference type="RefSeq" id="XP_013887087.1"/>
    </source>
</evidence>
<evidence type="ECO:0000256" key="3">
    <source>
        <dbReference type="PROSITE-ProRule" id="PRU00176"/>
    </source>
</evidence>
<dbReference type="SUPFAM" id="SSF54928">
    <property type="entry name" value="RNA-binding domain, RBD"/>
    <property type="match status" value="2"/>
</dbReference>
<dbReference type="Proteomes" id="UP000192220">
    <property type="component" value="Unplaced"/>
</dbReference>
<dbReference type="InterPro" id="IPR000504">
    <property type="entry name" value="RRM_dom"/>
</dbReference>
<reference evidence="8" key="1">
    <citation type="submission" date="2025-08" db="UniProtKB">
        <authorList>
            <consortium name="RefSeq"/>
        </authorList>
    </citation>
    <scope>IDENTIFICATION</scope>
</reference>
<keyword evidence="7" id="KW-1185">Reference proteome</keyword>
<feature type="region of interest" description="Disordered" evidence="4">
    <location>
        <begin position="103"/>
        <end position="145"/>
    </location>
</feature>
<dbReference type="CTD" id="334496"/>
<evidence type="ECO:0000259" key="6">
    <source>
        <dbReference type="PROSITE" id="PS50102"/>
    </source>
</evidence>
<dbReference type="KEGG" id="alim:106534863"/>
<dbReference type="InterPro" id="IPR012677">
    <property type="entry name" value="Nucleotide-bd_a/b_plait_sf"/>
</dbReference>
<accession>A0A2I4D4A7</accession>
<evidence type="ECO:0000256" key="4">
    <source>
        <dbReference type="SAM" id="MobiDB-lite"/>
    </source>
</evidence>
<dbReference type="InterPro" id="IPR050666">
    <property type="entry name" value="ESRP"/>
</dbReference>
<dbReference type="AlphaFoldDB" id="A0A2I4D4A7"/>
<dbReference type="SMART" id="SM00360">
    <property type="entry name" value="RRM"/>
    <property type="match status" value="2"/>
</dbReference>
<feature type="signal peptide" evidence="5">
    <location>
        <begin position="1"/>
        <end position="22"/>
    </location>
</feature>
<evidence type="ECO:0000256" key="1">
    <source>
        <dbReference type="ARBA" id="ARBA00022737"/>
    </source>
</evidence>
<dbReference type="GO" id="GO:0003723">
    <property type="term" value="F:RNA binding"/>
    <property type="evidence" value="ECO:0007669"/>
    <property type="project" value="UniProtKB-UniRule"/>
</dbReference>
<dbReference type="OrthoDB" id="2588702at2759"/>
<feature type="region of interest" description="Disordered" evidence="4">
    <location>
        <begin position="268"/>
        <end position="290"/>
    </location>
</feature>
<dbReference type="PROSITE" id="PS50102">
    <property type="entry name" value="RRM"/>
    <property type="match status" value="1"/>
</dbReference>
<evidence type="ECO:0000256" key="5">
    <source>
        <dbReference type="SAM" id="SignalP"/>
    </source>
</evidence>
<protein>
    <submittedName>
        <fullName evidence="8">RNA binding motif protein 12Bb</fullName>
    </submittedName>
</protein>
<evidence type="ECO:0000313" key="7">
    <source>
        <dbReference type="Proteomes" id="UP000192220"/>
    </source>
</evidence>
<feature type="chain" id="PRO_5014189609" evidence="5">
    <location>
        <begin position="23"/>
        <end position="333"/>
    </location>
</feature>
<dbReference type="PANTHER" id="PTHR13976">
    <property type="entry name" value="HETEROGENEOUS NUCLEAR RIBONUCLEOPROTEIN-RELATED"/>
    <property type="match status" value="1"/>
</dbReference>
<name>A0A2I4D4A7_AUSLI</name>
<gene>
    <name evidence="8" type="primary">rbm12bb</name>
</gene>
<dbReference type="Gene3D" id="3.30.70.330">
    <property type="match status" value="2"/>
</dbReference>
<dbReference type="Pfam" id="PF00076">
    <property type="entry name" value="RRM_1"/>
    <property type="match status" value="1"/>
</dbReference>
<keyword evidence="5" id="KW-0732">Signal</keyword>
<dbReference type="STRING" id="52670.A0A2I4D4A7"/>
<dbReference type="InterPro" id="IPR035979">
    <property type="entry name" value="RBD_domain_sf"/>
</dbReference>
<sequence length="333" mass="37793">MLTWSCLCFSMAVVIRLQGLSGTAGSGDIRRFFTGLKIPDGGVHIIGGKQNEAFIIFASDEDARRAMTRSGGLIKNSPITLLLSSKAEMQKLLERTAAENMVLDPKREFEDRGRQPQRCVHPEEGTGSSSQSGYTPDESQHQSPSTTEGFFGVFLKGLPYSVTKEQLYEFFYGLSIEDVLLLRHPSGRLNGMGFVKFFTRQDAVQALKRDRQYIGTRFIEVLRTYAHNWHSAVEQMQMFSDKVEDTNKVEETNKMENINKGDYFQQWRSPGYNRTNPPRDRSRSPVYQRDNATSDGEYCVMLENLSISAEIGQILQHHTVFSIRCSIIPLVHR</sequence>
<keyword evidence="1" id="KW-0677">Repeat</keyword>